<feature type="region of interest" description="Disordered" evidence="3">
    <location>
        <begin position="1352"/>
        <end position="1380"/>
    </location>
</feature>
<dbReference type="InterPro" id="IPR002939">
    <property type="entry name" value="DnaJ_C"/>
</dbReference>
<dbReference type="SUPFAM" id="SSF56300">
    <property type="entry name" value="Metallo-dependent phosphatases"/>
    <property type="match status" value="1"/>
</dbReference>
<dbReference type="SMART" id="SM00028">
    <property type="entry name" value="TPR"/>
    <property type="match status" value="4"/>
</dbReference>
<dbReference type="InterPro" id="IPR029052">
    <property type="entry name" value="Metallo-depent_PP-like"/>
</dbReference>
<dbReference type="SUPFAM" id="SSF48452">
    <property type="entry name" value="TPR-like"/>
    <property type="match status" value="2"/>
</dbReference>
<feature type="compositionally biased region" description="Low complexity" evidence="3">
    <location>
        <begin position="1445"/>
        <end position="1464"/>
    </location>
</feature>
<dbReference type="Gene3D" id="2.60.260.20">
    <property type="entry name" value="Urease metallochaperone UreE, N-terminal domain"/>
    <property type="match status" value="1"/>
</dbReference>
<feature type="domain" description="Integrase catalytic" evidence="5">
    <location>
        <begin position="2363"/>
        <end position="2536"/>
    </location>
</feature>
<feature type="compositionally biased region" description="Basic residues" evidence="3">
    <location>
        <begin position="1316"/>
        <end position="1328"/>
    </location>
</feature>
<name>A0A1Q9DAY7_SYMMI</name>
<keyword evidence="7" id="KW-1185">Reference proteome</keyword>
<keyword evidence="2" id="KW-0175">Coiled coil</keyword>
<feature type="region of interest" description="Disordered" evidence="3">
    <location>
        <begin position="2715"/>
        <end position="2767"/>
    </location>
</feature>
<feature type="compositionally biased region" description="Low complexity" evidence="3">
    <location>
        <begin position="956"/>
        <end position="981"/>
    </location>
</feature>
<dbReference type="InterPro" id="IPR011990">
    <property type="entry name" value="TPR-like_helical_dom_sf"/>
</dbReference>
<evidence type="ECO:0000259" key="4">
    <source>
        <dbReference type="PROSITE" id="PS50076"/>
    </source>
</evidence>
<evidence type="ECO:0000313" key="7">
    <source>
        <dbReference type="Proteomes" id="UP000186817"/>
    </source>
</evidence>
<dbReference type="Gene3D" id="1.10.287.110">
    <property type="entry name" value="DnaJ domain"/>
    <property type="match status" value="1"/>
</dbReference>
<feature type="compositionally biased region" description="Low complexity" evidence="3">
    <location>
        <begin position="2807"/>
        <end position="2833"/>
    </location>
</feature>
<evidence type="ECO:0000256" key="2">
    <source>
        <dbReference type="SAM" id="Coils"/>
    </source>
</evidence>
<dbReference type="PANTHER" id="PTHR36492">
    <property type="match status" value="1"/>
</dbReference>
<dbReference type="InterPro" id="IPR012337">
    <property type="entry name" value="RNaseH-like_sf"/>
</dbReference>
<evidence type="ECO:0000313" key="6">
    <source>
        <dbReference type="EMBL" id="OLP92356.1"/>
    </source>
</evidence>
<feature type="region of interest" description="Disordered" evidence="3">
    <location>
        <begin position="1441"/>
        <end position="1464"/>
    </location>
</feature>
<dbReference type="InterPro" id="IPR019734">
    <property type="entry name" value="TPR_rpt"/>
</dbReference>
<feature type="compositionally biased region" description="Basic and acidic residues" evidence="3">
    <location>
        <begin position="1298"/>
        <end position="1315"/>
    </location>
</feature>
<dbReference type="OrthoDB" id="431469at2759"/>
<dbReference type="Pfam" id="PF00226">
    <property type="entry name" value="DnaJ"/>
    <property type="match status" value="1"/>
</dbReference>
<feature type="region of interest" description="Disordered" evidence="3">
    <location>
        <begin position="1285"/>
        <end position="1339"/>
    </location>
</feature>
<evidence type="ECO:0000259" key="5">
    <source>
        <dbReference type="PROSITE" id="PS50994"/>
    </source>
</evidence>
<feature type="region of interest" description="Disordered" evidence="3">
    <location>
        <begin position="1737"/>
        <end position="1758"/>
    </location>
</feature>
<feature type="compositionally biased region" description="Low complexity" evidence="3">
    <location>
        <begin position="2934"/>
        <end position="2951"/>
    </location>
</feature>
<feature type="region of interest" description="Disordered" evidence="3">
    <location>
        <begin position="947"/>
        <end position="1071"/>
    </location>
</feature>
<dbReference type="InterPro" id="IPR036869">
    <property type="entry name" value="J_dom_sf"/>
</dbReference>
<feature type="region of interest" description="Disordered" evidence="3">
    <location>
        <begin position="2783"/>
        <end position="2964"/>
    </location>
</feature>
<dbReference type="PROSITE" id="PS50076">
    <property type="entry name" value="DNAJ_2"/>
    <property type="match status" value="1"/>
</dbReference>
<dbReference type="InterPro" id="IPR052963">
    <property type="entry name" value="Pantetheine_PDE"/>
</dbReference>
<dbReference type="Proteomes" id="UP000186817">
    <property type="component" value="Unassembled WGS sequence"/>
</dbReference>
<dbReference type="GO" id="GO:0003676">
    <property type="term" value="F:nucleic acid binding"/>
    <property type="evidence" value="ECO:0007669"/>
    <property type="project" value="InterPro"/>
</dbReference>
<dbReference type="InterPro" id="IPR036397">
    <property type="entry name" value="RNaseH_sf"/>
</dbReference>
<dbReference type="InterPro" id="IPR001584">
    <property type="entry name" value="Integrase_cat-core"/>
</dbReference>
<dbReference type="SMART" id="SM00271">
    <property type="entry name" value="DnaJ"/>
    <property type="match status" value="1"/>
</dbReference>
<sequence length="3944" mass="436420">MRLTGTRERLMALASFDGDFSFSQESIARLGDRAGSSKLTEEQQKQLKQSKAFQAQLRLEELLKEYSEERDKKRVTLDQSFTPDDADFSAAKAYDYDRSTNYYEILGIDEYAPLDEVNRAYKRLSLVYHPDKTKGMSAQQQEDYETIFISVKNAHLVLGDQPTRRQYDKDRDQDRAKEVVSGVKAPSSQHVDLTEVLKRISEMQRPPGKVVEVALELELEQFFYGTHKAVSRERRIKDFYAGMINQEHVYRFRVPRGARDPWELTFKEQGDHNPDTRPDSVKFRVTARPHAVVTRQEGDLVRSEEIQLSAGSLAEAYFTAQVPALRGRRLLVWGRNPFHSSWRSQPPSAETRLVVAVRGEGMDDEGCLRFTCKFRAPDTPATFSAQTARQFLKEMLSASEALPGGMDGEPYWNSLAPVAEAAQVATDPESIRRAIGAALQAIPGEWALIAKCVKLLQRGLGTSMPSPLQFLQRHKLGSESLAGDKTEFHCRQDAQGSQHGSHGKRKSKQLSVKEETLLRPLGEVMPLFTKPHSSITFYSNMDDLAQDRDRGVTSAVPVFAVCLASAACATPEAEADWKQLEETLLPLLEASIFQLMPAARSQKPLCIADFAAAATSAASEATGSAPWRRLGAASFRRSDFWLAAHYYTRWMVDVGSDPEQAVALSNRAACFAKVGDFLGSLEDARAAKELRPDWARTWARVGFAAQNLGQDYLEEAFQAYRQAVELDPSRDNLQGLAQVALELFSGRQAEEYAQGNASWASSSFGQAVACYTVALATHPAKLPVAEMEAFARKEEELVDAESRINAEENFREATKKVQQATSSEDIFNLAALYANRAAALCHLKCWDAAVQDAQMAAQLQREWPKDSRRKPTTVPPMLELLWTVTGMSPTAHDSQQPAWRCLRCDEVDYESVSWGCWRCRRCGSNHFYNSSSPTRRESEQGTWIYVPRPRQEPDGSSQSSTSTSTTSQATRSLPTTSPTTSARRRGHPEGEQETWGEGRAESEAATNDPSADPDNLRVLPKMSRRQRRAAAAAAAPPPGPDSPEGPRSPQVRRSTAAGAPGDHGGQDGEGHEWRDQMLRDLGDLRLKQKAPSLWDFRKGPSQGLRYRSGMPPAPPTCHYSRDDLRAYDRWEKRVKAAMNLFVSLKGEAEEELENADLAKINHKNGIEFILSTLRTALKTRAIYQKRKYMHDFEQVSRFSNEGVRAFCNRYHRVERALQACGVDIEPMYDSEARGARLLERLRLSPEQQRMILIGAGHSLHFEAVKEAAQMQFPDHRPVPQVVFTKEFDGHGGQGHRRYVPEARPDPKGKGKDKFSRRPPPKGSGKGHHTFVTEAPEAHDQDDALEGLAEIPEEDEQEAENPEGGEAEDDDELVPDEGTEEATDLADAVLQAAGVLTVTARRLQGVKLGRKFRGPKASIEERKKRSKCAACGQTGHWKNDDICPMAKPKAQPKAKASGKGTGSSSKVMIVRAEGNQEADLAEDAEIEAEQASFGSYFTTFVCSSVPDKTAHAVSDVLVTRPGDFAGYAVLDTACQKNVCSKGWLDRHSAALKKHKLHPKMSEEREGFQFGVGAVQFSKEHAYIPVALDGAQTSCCLFGASVLHENCEIPLLMSLPMIERKLQAVIDFPKGCIHFSVFGIDVPIVKINGHICISICEFPAPCEVWSSLSSALDQGDPDLELVRLPALPTATCVNGREPSASFVVAGMAHCGEASGHRRDDADPLHDEYRAAGAATSVVDCSPGPSAPAAHEHPPRGHCQAVQAPSRFNSKERQPTQEFQSMSGMRNPLALRAGSLGRAAILAAAAASAAIGHFFGKTEVGEPIGSGGAKAAPEDKMIPKPPRQGIDPDRPLALTAKERASLVLGAPSEQAPLKLDPREAAKMQAEAEELDKMMAELAARKAELAKASATAKAAPAAAPSVPTIPIDTDEEAELDYDWQVHSDHRIDLIGVNVGMDRIIPMCRDFGLSVLQPLTFEDSVRAVYHFKPLLVMIKWPGLDTEQDELKEKCQVGAEVCAHQSESGRLFLCEAPPSSSAWTASEKVRELLHLKDVTTNECDAAAYGAETEDNQPASRAHRWVTNSAPVAAKLTRKLAEELQMYCQIGGDDNQSDDHDYCDGLLYAILQGLQEEARRVFPSRFNRKPHDVLFARPVPNTEAWNLLLDDLEAKFANTHKKPFYVSKGDPLYKSVLDLVPWEVTKMQAAWLPQARRLPQEFPYTHRGAALRLTTGELQLEAEDLASISHPKQRFIRAVRVAIFFYGHPKQIETEEPGNTSEEAEPGPERPPAGDLPGQGHGFRQLVPGLDTEIWFEGNVDKKLQSSLARLHVNMGHSSKAELTRMMAAAGTLNARILTALDNLRCGSCIRTKMPIRPPPSGVPENFCGFFGEVIQADIVYIRTIEGSNHAVLGLTCESTSYHTAKIVENRSPPLIFKTLLELWYRPLGLPVRFRCDPGGEFGGEVIQFHTRHGVLHDVIPAEAHHRLGKIERRNALLRSIVERIVDEKGIATADLLDQCLAAATHTMNASTYSFGRSPYQAIFGKIPRPLGDLLSDPLSLVISPEQQALRPEVLRADALKALAEHSASTSLKRALLRKTRHQQDLHQLQPGQPIAFWRWSGRSRQHKRGAWSLARFVSVDPDGKSVWAQINTTTIKIAGNQIRTACGWESWPPTREDIAILKDAEKNLRQDLWEDAREEPPREEQEVMKDLARIPLADSEVVLPLRLPTASASTPPTPRRSQQTTVQQEQPQTNVQQGVQQTTVQQEQHQTNVQQGVQHANVYQKYVDNRSVTMNVPLSPVPPTPRNRRGRSRTPSRRSQSMPRTPRRATAAEESPAPAASTPQGLQPAGDETPAPVTPGAMPFSPGVPETPPFSARMPGTPDYTGLDTEELHALPELPPSAPVSEGQQDTAEHDMNHESGQQPPEAVFPPAGASTARDSSNTSGPAPAASAASGLPPQGSTSGNGLPMEGPLPILPMKRPADALYTAGAYLLNYDDFGEAELTENVTINEARLPFASETFYTCYLNSQQRTDELNAQGIFEDTTRADETTDEENLPVSNNRAFSRQELKQLDREIPWKEVVKLPKVAQEKYQEAVVTEHENWLRWGGLRPLSRKEAKAVFADRALAKRILRSRSAFRDKNKGIGELRAKCRVVIIGCADPDLFQLSRDSPTPSRLSEALVLAFATAGANQEVCNERGKWLLWIADAKSAFLQGEQNREERGGPLFMLPPQDPVVAATGTFSAELYEVLGNGYGLPDAPRVWNRKVNQRLVEKGFKQHGFDRCFYYYVDSENKLRAVMIVHVDDFMCAYHEDFDFNIIADLFVWDSTHVVSEGKPGTYRGKEISLVNLEGRFRYKITQTAFIDGMASGKLAKGRSREGEALTIEEWKDFRSVAGSLQWLASQTRPEVSAVVSLSTRGQATSVLDLKRLYETVEFLKATRENGIVYQDVPVDKATTLVTFTDSSWANTEQLKSQYGVLVMIAPPQVSEVSCKASLLDWKSGRSTRVCRSTLAAEASAADEGADRATFLNLSLSELLYNEPAFTVGSRLHNLHVTDAKSLYDCVVAENPNVSDKRSLVNIRSIQQTINPKQMHWVPTNLMRADGLTKLDSTLLVSMAEWLQNPTVQLRSGDARCRLGVSLLGAGRPEEAYVQFAWALAFDSHSAVARQGLEACLTAIPRWRHRRAAHSRRLEKDRVRPRDSTKVWVVSDLYFDAKSNAEWCNALDDAKFQDDVLIVAGNVADTLQSIIRGLKVLRSKFHRLFFVPGNRDLALNASEVRTARFPDSIAKLLGLLAACDQIGVDMFPAAISQDVYVVPLHSWYNAEFDKKSRPDPNHGFDAQCVWPLDPNQLWKWMLKLNEVFLKPLQGTVLTCSHFVPLTTLPFDGLGKQAQAMGCEEIEDQLRRVRSAGHAYGHASIRTCQVHGGVTFVNHALGLLEDSEAVPSPRLLFNGHTVVT</sequence>
<dbReference type="PROSITE" id="PS50994">
    <property type="entry name" value="INTEGRASE"/>
    <property type="match status" value="1"/>
</dbReference>
<dbReference type="SUPFAM" id="SSF53098">
    <property type="entry name" value="Ribonuclease H-like"/>
    <property type="match status" value="1"/>
</dbReference>
<dbReference type="CDD" id="cd06257">
    <property type="entry name" value="DnaJ"/>
    <property type="match status" value="1"/>
</dbReference>
<feature type="compositionally biased region" description="Low complexity" evidence="3">
    <location>
        <begin position="2718"/>
        <end position="2767"/>
    </location>
</feature>
<feature type="repeat" description="TPR" evidence="1">
    <location>
        <begin position="697"/>
        <end position="730"/>
    </location>
</feature>
<feature type="coiled-coil region" evidence="2">
    <location>
        <begin position="52"/>
        <end position="79"/>
    </location>
</feature>
<dbReference type="EMBL" id="LSRX01000625">
    <property type="protein sequence ID" value="OLP92356.1"/>
    <property type="molecule type" value="Genomic_DNA"/>
</dbReference>
<feature type="domain" description="J" evidence="4">
    <location>
        <begin position="101"/>
        <end position="171"/>
    </location>
</feature>
<dbReference type="PROSITE" id="PS50005">
    <property type="entry name" value="TPR"/>
    <property type="match status" value="1"/>
</dbReference>
<dbReference type="InterPro" id="IPR001623">
    <property type="entry name" value="DnaJ_domain"/>
</dbReference>
<proteinExistence type="predicted"/>
<dbReference type="Pfam" id="PF01556">
    <property type="entry name" value="DnaJ_C"/>
    <property type="match status" value="1"/>
</dbReference>
<feature type="region of interest" description="Disordered" evidence="3">
    <location>
        <begin position="1823"/>
        <end position="1844"/>
    </location>
</feature>
<evidence type="ECO:0000256" key="3">
    <source>
        <dbReference type="SAM" id="MobiDB-lite"/>
    </source>
</evidence>
<gene>
    <name evidence="6" type="primary">sti1</name>
    <name evidence="6" type="ORF">AK812_SmicGene25853</name>
</gene>
<dbReference type="GO" id="GO:0015074">
    <property type="term" value="P:DNA integration"/>
    <property type="evidence" value="ECO:0007669"/>
    <property type="project" value="InterPro"/>
</dbReference>
<protein>
    <submittedName>
        <fullName evidence="6">Heat shock protein sti1-like</fullName>
    </submittedName>
</protein>
<feature type="coiled-coil region" evidence="2">
    <location>
        <begin position="1877"/>
        <end position="1907"/>
    </location>
</feature>
<keyword evidence="6" id="KW-0346">Stress response</keyword>
<feature type="region of interest" description="Disordered" evidence="3">
    <location>
        <begin position="2261"/>
        <end position="2291"/>
    </location>
</feature>
<accession>A0A1Q9DAY7</accession>
<reference evidence="6 7" key="1">
    <citation type="submission" date="2016-02" db="EMBL/GenBank/DDBJ databases">
        <title>Genome analysis of coral dinoflagellate symbionts highlights evolutionary adaptations to a symbiotic lifestyle.</title>
        <authorList>
            <person name="Aranda M."/>
            <person name="Li Y."/>
            <person name="Liew Y.J."/>
            <person name="Baumgarten S."/>
            <person name="Simakov O."/>
            <person name="Wilson M."/>
            <person name="Piel J."/>
            <person name="Ashoor H."/>
            <person name="Bougouffa S."/>
            <person name="Bajic V.B."/>
            <person name="Ryu T."/>
            <person name="Ravasi T."/>
            <person name="Bayer T."/>
            <person name="Micklem G."/>
            <person name="Kim H."/>
            <person name="Bhak J."/>
            <person name="Lajeunesse T.C."/>
            <person name="Voolstra C.R."/>
        </authorList>
    </citation>
    <scope>NUCLEOTIDE SEQUENCE [LARGE SCALE GENOMIC DNA]</scope>
    <source>
        <strain evidence="6 7">CCMP2467</strain>
    </source>
</reference>
<dbReference type="PANTHER" id="PTHR36492:SF2">
    <property type="entry name" value="[ACYL-CARRIER-PROTEIN] PHOSPHODIESTERASE PPTH"/>
    <property type="match status" value="1"/>
</dbReference>
<dbReference type="Gene3D" id="3.30.420.10">
    <property type="entry name" value="Ribonuclease H-like superfamily/Ribonuclease H"/>
    <property type="match status" value="1"/>
</dbReference>
<keyword evidence="1" id="KW-0802">TPR repeat</keyword>
<evidence type="ECO:0000256" key="1">
    <source>
        <dbReference type="PROSITE-ProRule" id="PRU00339"/>
    </source>
</evidence>
<comment type="caution">
    <text evidence="6">The sequence shown here is derived from an EMBL/GenBank/DDBJ whole genome shotgun (WGS) entry which is preliminary data.</text>
</comment>
<feature type="compositionally biased region" description="Basic residues" evidence="3">
    <location>
        <begin position="2796"/>
        <end position="2806"/>
    </location>
</feature>
<organism evidence="6 7">
    <name type="scientific">Symbiodinium microadriaticum</name>
    <name type="common">Dinoflagellate</name>
    <name type="synonym">Zooxanthella microadriatica</name>
    <dbReference type="NCBI Taxonomy" id="2951"/>
    <lineage>
        <taxon>Eukaryota</taxon>
        <taxon>Sar</taxon>
        <taxon>Alveolata</taxon>
        <taxon>Dinophyceae</taxon>
        <taxon>Suessiales</taxon>
        <taxon>Symbiodiniaceae</taxon>
        <taxon>Symbiodinium</taxon>
    </lineage>
</organism>
<dbReference type="SUPFAM" id="SSF46565">
    <property type="entry name" value="Chaperone J-domain"/>
    <property type="match status" value="1"/>
</dbReference>
<dbReference type="Gene3D" id="1.25.40.10">
    <property type="entry name" value="Tetratricopeptide repeat domain"/>
    <property type="match status" value="2"/>
</dbReference>